<feature type="compositionally biased region" description="Basic and acidic residues" evidence="2">
    <location>
        <begin position="424"/>
        <end position="434"/>
    </location>
</feature>
<feature type="compositionally biased region" description="Polar residues" evidence="2">
    <location>
        <begin position="436"/>
        <end position="447"/>
    </location>
</feature>
<keyword evidence="4" id="KW-0808">Transferase</keyword>
<comment type="caution">
    <text evidence="4">The sequence shown here is derived from an EMBL/GenBank/DDBJ whole genome shotgun (WGS) entry which is preliminary data.</text>
</comment>
<evidence type="ECO:0000256" key="2">
    <source>
        <dbReference type="SAM" id="MobiDB-lite"/>
    </source>
</evidence>
<dbReference type="EMBL" id="JANJ01000001">
    <property type="protein sequence ID" value="EXI63035.1"/>
    <property type="molecule type" value="Genomic_DNA"/>
</dbReference>
<accession>A0A011NF74</accession>
<keyword evidence="1" id="KW-0175">Coiled coil</keyword>
<dbReference type="PANTHER" id="PTHR38043:SF1">
    <property type="entry name" value="PROTEIN HEMX"/>
    <property type="match status" value="1"/>
</dbReference>
<feature type="region of interest" description="Disordered" evidence="2">
    <location>
        <begin position="424"/>
        <end position="447"/>
    </location>
</feature>
<dbReference type="AlphaFoldDB" id="A0A011NF74"/>
<dbReference type="STRING" id="1122190.GCA_000621105_00299"/>
<keyword evidence="3" id="KW-1133">Transmembrane helix</keyword>
<dbReference type="RefSeq" id="WP_042801225.1">
    <property type="nucleotide sequence ID" value="NZ_AVSP01000004.1"/>
</dbReference>
<evidence type="ECO:0000313" key="5">
    <source>
        <dbReference type="Proteomes" id="UP000054123"/>
    </source>
</evidence>
<evidence type="ECO:0000256" key="1">
    <source>
        <dbReference type="SAM" id="Coils"/>
    </source>
</evidence>
<dbReference type="GO" id="GO:0032259">
    <property type="term" value="P:methylation"/>
    <property type="evidence" value="ECO:0007669"/>
    <property type="project" value="UniProtKB-KW"/>
</dbReference>
<feature type="coiled-coil region" evidence="1">
    <location>
        <begin position="1"/>
        <end position="28"/>
    </location>
</feature>
<name>A0A011NF74_9PAST</name>
<evidence type="ECO:0000256" key="3">
    <source>
        <dbReference type="SAM" id="Phobius"/>
    </source>
</evidence>
<protein>
    <submittedName>
        <fullName evidence="4">Uroporphyrin-III C-methyltransferase</fullName>
    </submittedName>
</protein>
<keyword evidence="3" id="KW-0472">Membrane</keyword>
<keyword evidence="5" id="KW-1185">Reference proteome</keyword>
<dbReference type="PANTHER" id="PTHR38043">
    <property type="entry name" value="PROTEIN HEMX"/>
    <property type="match status" value="1"/>
</dbReference>
<dbReference type="GO" id="GO:0008168">
    <property type="term" value="F:methyltransferase activity"/>
    <property type="evidence" value="ECO:0007669"/>
    <property type="project" value="UniProtKB-KW"/>
</dbReference>
<dbReference type="Pfam" id="PF04375">
    <property type="entry name" value="HemX"/>
    <property type="match status" value="1"/>
</dbReference>
<evidence type="ECO:0000313" key="4">
    <source>
        <dbReference type="EMBL" id="EXI63035.1"/>
    </source>
</evidence>
<organism evidence="4 5">
    <name type="scientific">Mannheimia granulomatis</name>
    <dbReference type="NCBI Taxonomy" id="85402"/>
    <lineage>
        <taxon>Bacteria</taxon>
        <taxon>Pseudomonadati</taxon>
        <taxon>Pseudomonadota</taxon>
        <taxon>Gammaproteobacteria</taxon>
        <taxon>Pasteurellales</taxon>
        <taxon>Pasteurellaceae</taxon>
        <taxon>Mannheimia</taxon>
    </lineage>
</organism>
<feature type="transmembrane region" description="Helical" evidence="3">
    <location>
        <begin position="77"/>
        <end position="96"/>
    </location>
</feature>
<gene>
    <name evidence="4" type="ORF">AK33_01120</name>
</gene>
<keyword evidence="3" id="KW-0812">Transmembrane</keyword>
<dbReference type="InterPro" id="IPR007470">
    <property type="entry name" value="HemX"/>
</dbReference>
<feature type="coiled-coil region" evidence="1">
    <location>
        <begin position="129"/>
        <end position="156"/>
    </location>
</feature>
<dbReference type="OrthoDB" id="5739852at2"/>
<sequence length="447" mass="50150">MSRQKKVLEQVENKIEEVGDKTQQAVDSTESFAKKEAEKAVMNESVENITQVEENISTEKAVEEKVLVQQKSSGKGLALLSLLVALAVGGAGYFLGNQKFNELDAQIKAVSEKATLQMPVQTALEMPNFDNEKAQINELAAHYQKALERISQLENAQTGYTQKISGLQLQLQKLNNTSGSDKTFWLLSEADFLLNNALRKVVLDNDIETAKNLLLEADQVLTQVPTAINVRDAIKADLNTLANINVVDQNALMQRVANLANKLDDLPILENEQNQALNSNNQVTDSIEDWKTNLEKNATSFLDHFIRISKRNEADEKAFVAPNQEIYLRENIRLRLQIAILAIPRQQSELYKKSLQTVGSWIRSYFETSNENVQNFLKEMDDLAEQTIYVDAPDSLQSLKVLAQQINKVPQAVEKVEIKAEKELEQVEPVKEDATSEQPQSTKPSVQ</sequence>
<proteinExistence type="predicted"/>
<dbReference type="Proteomes" id="UP000054123">
    <property type="component" value="Unassembled WGS sequence"/>
</dbReference>
<dbReference type="PATRIC" id="fig|1450449.3.peg.172"/>
<keyword evidence="4" id="KW-0489">Methyltransferase</keyword>
<reference evidence="4 5" key="1">
    <citation type="journal article" date="2014" name="Genome Announc.">
        <title>Genome Sequence of a Presumptive Mannheimia haemolytica Strain with an A1/A6-Cross-Reactive Serotype from a White-Tailed Deer (Odocoileus virginianus).</title>
        <authorList>
            <person name="Lawrence P.K."/>
            <person name="Bey R.F."/>
            <person name="Wiener B."/>
            <person name="Kittichotirat W."/>
            <person name="Bumgarner R.E."/>
        </authorList>
    </citation>
    <scope>NUCLEOTIDE SEQUENCE [LARGE SCALE GENOMIC DNA]</scope>
    <source>
        <strain evidence="4 5">PKL10</strain>
    </source>
</reference>